<keyword evidence="6" id="KW-0479">Metal-binding</keyword>
<dbReference type="InterPro" id="IPR043146">
    <property type="entry name" value="Penicillin_amidase_N_B-knob"/>
</dbReference>
<feature type="binding site" evidence="6">
    <location>
        <position position="325"/>
    </location>
    <ligand>
        <name>Ca(2+)</name>
        <dbReference type="ChEBI" id="CHEBI:29108"/>
    </ligand>
</feature>
<dbReference type="OrthoDB" id="9760084at2"/>
<keyword evidence="4" id="KW-0865">Zymogen</keyword>
<dbReference type="EMBL" id="WMIG01000017">
    <property type="protein sequence ID" value="MTH61603.1"/>
    <property type="molecule type" value="Genomic_DNA"/>
</dbReference>
<dbReference type="InterPro" id="IPR043147">
    <property type="entry name" value="Penicillin_amidase_A-knob"/>
</dbReference>
<reference evidence="8 9" key="1">
    <citation type="submission" date="2019-11" db="EMBL/GenBank/DDBJ databases">
        <authorList>
            <person name="Dong K."/>
        </authorList>
    </citation>
    <scope>NUCLEOTIDE SEQUENCE [LARGE SCALE GENOMIC DNA]</scope>
    <source>
        <strain evidence="8 9">NBRC 112902</strain>
    </source>
</reference>
<dbReference type="Gene3D" id="3.60.20.10">
    <property type="entry name" value="Glutamine Phosphoribosylpyrophosphate, subunit 1, domain 1"/>
    <property type="match status" value="1"/>
</dbReference>
<organism evidence="8 9">
    <name type="scientific">Paracoccus litorisediminis</name>
    <dbReference type="NCBI Taxonomy" id="2006130"/>
    <lineage>
        <taxon>Bacteria</taxon>
        <taxon>Pseudomonadati</taxon>
        <taxon>Pseudomonadota</taxon>
        <taxon>Alphaproteobacteria</taxon>
        <taxon>Rhodobacterales</taxon>
        <taxon>Paracoccaceae</taxon>
        <taxon>Paracoccus</taxon>
    </lineage>
</organism>
<evidence type="ECO:0000256" key="2">
    <source>
        <dbReference type="ARBA" id="ARBA00022729"/>
    </source>
</evidence>
<dbReference type="InterPro" id="IPR002692">
    <property type="entry name" value="S45"/>
</dbReference>
<keyword evidence="6" id="KW-0106">Calcium</keyword>
<dbReference type="Gene3D" id="1.10.1400.10">
    <property type="match status" value="1"/>
</dbReference>
<comment type="caution">
    <text evidence="8">The sequence shown here is derived from an EMBL/GenBank/DDBJ whole genome shotgun (WGS) entry which is preliminary data.</text>
</comment>
<dbReference type="GO" id="GO:0016811">
    <property type="term" value="F:hydrolase activity, acting on carbon-nitrogen (but not peptide) bonds, in linear amides"/>
    <property type="evidence" value="ECO:0007669"/>
    <property type="project" value="InterPro"/>
</dbReference>
<evidence type="ECO:0000256" key="3">
    <source>
        <dbReference type="ARBA" id="ARBA00022801"/>
    </source>
</evidence>
<keyword evidence="2 7" id="KW-0732">Signal</keyword>
<accession>A0A844HMS8</accession>
<feature type="binding site" evidence="6">
    <location>
        <position position="328"/>
    </location>
    <ligand>
        <name>Ca(2+)</name>
        <dbReference type="ChEBI" id="CHEBI:29108"/>
    </ligand>
</feature>
<evidence type="ECO:0000256" key="6">
    <source>
        <dbReference type="PIRSR" id="PIRSR001227-2"/>
    </source>
</evidence>
<dbReference type="PANTHER" id="PTHR34218:SF3">
    <property type="entry name" value="ACYL-HOMOSERINE LACTONE ACYLASE PVDQ"/>
    <property type="match status" value="1"/>
</dbReference>
<dbReference type="AlphaFoldDB" id="A0A844HMS8"/>
<dbReference type="InterPro" id="IPR014395">
    <property type="entry name" value="Pen/GL7ACA/AHL_acylase"/>
</dbReference>
<dbReference type="PANTHER" id="PTHR34218">
    <property type="entry name" value="PEPTIDASE S45 PENICILLIN AMIDASE"/>
    <property type="match status" value="1"/>
</dbReference>
<evidence type="ECO:0000256" key="4">
    <source>
        <dbReference type="ARBA" id="ARBA00023145"/>
    </source>
</evidence>
<comment type="cofactor">
    <cofactor evidence="6">
        <name>Ca(2+)</name>
        <dbReference type="ChEBI" id="CHEBI:29108"/>
    </cofactor>
    <text evidence="6">Binds 1 Ca(2+) ion per dimer.</text>
</comment>
<comment type="similarity">
    <text evidence="1">Belongs to the peptidase S45 family.</text>
</comment>
<evidence type="ECO:0000256" key="5">
    <source>
        <dbReference type="PIRSR" id="PIRSR001227-1"/>
    </source>
</evidence>
<dbReference type="InterPro" id="IPR023343">
    <property type="entry name" value="Penicillin_amidase_dom1"/>
</dbReference>
<dbReference type="PIRSF" id="PIRSF001227">
    <property type="entry name" value="Pen_acylase"/>
    <property type="match status" value="1"/>
</dbReference>
<gene>
    <name evidence="8" type="ORF">GL300_20525</name>
</gene>
<evidence type="ECO:0000313" key="8">
    <source>
        <dbReference type="EMBL" id="MTH61603.1"/>
    </source>
</evidence>
<dbReference type="Gene3D" id="1.10.439.10">
    <property type="entry name" value="Penicillin Amidohydrolase, domain 1"/>
    <property type="match status" value="1"/>
</dbReference>
<dbReference type="Gene3D" id="1.10.287.150">
    <property type="match status" value="1"/>
</dbReference>
<dbReference type="Gene3D" id="2.30.120.10">
    <property type="match status" value="1"/>
</dbReference>
<proteinExistence type="inferred from homology"/>
<dbReference type="SUPFAM" id="SSF56235">
    <property type="entry name" value="N-terminal nucleophile aminohydrolases (Ntn hydrolases)"/>
    <property type="match status" value="1"/>
</dbReference>
<evidence type="ECO:0000256" key="1">
    <source>
        <dbReference type="ARBA" id="ARBA00006586"/>
    </source>
</evidence>
<dbReference type="GO" id="GO:0046872">
    <property type="term" value="F:metal ion binding"/>
    <property type="evidence" value="ECO:0007669"/>
    <property type="project" value="UniProtKB-KW"/>
</dbReference>
<evidence type="ECO:0000313" key="9">
    <source>
        <dbReference type="Proteomes" id="UP000449846"/>
    </source>
</evidence>
<dbReference type="InterPro" id="IPR029055">
    <property type="entry name" value="Ntn_hydrolases_N"/>
</dbReference>
<dbReference type="RefSeq" id="WP_155041558.1">
    <property type="nucleotide sequence ID" value="NZ_WMIG01000017.1"/>
</dbReference>
<feature type="signal peptide" evidence="7">
    <location>
        <begin position="1"/>
        <end position="27"/>
    </location>
</feature>
<dbReference type="Proteomes" id="UP000449846">
    <property type="component" value="Unassembled WGS sequence"/>
</dbReference>
<dbReference type="Pfam" id="PF01804">
    <property type="entry name" value="Penicil_amidase"/>
    <property type="match status" value="1"/>
</dbReference>
<evidence type="ECO:0000256" key="7">
    <source>
        <dbReference type="SAM" id="SignalP"/>
    </source>
</evidence>
<protein>
    <submittedName>
        <fullName evidence="8">Penicillin amidase</fullName>
    </submittedName>
</protein>
<feature type="active site" description="Nucleophile" evidence="5">
    <location>
        <position position="253"/>
    </location>
</feature>
<feature type="chain" id="PRO_5032323401" evidence="7">
    <location>
        <begin position="28"/>
        <end position="792"/>
    </location>
</feature>
<keyword evidence="9" id="KW-1185">Reference proteome</keyword>
<keyword evidence="3" id="KW-0378">Hydrolase</keyword>
<dbReference type="GO" id="GO:0017000">
    <property type="term" value="P:antibiotic biosynthetic process"/>
    <property type="evidence" value="ECO:0007669"/>
    <property type="project" value="InterPro"/>
</dbReference>
<name>A0A844HMS8_9RHOB</name>
<feature type="binding site" evidence="6">
    <location>
        <position position="176"/>
    </location>
    <ligand>
        <name>Ca(2+)</name>
        <dbReference type="ChEBI" id="CHEBI:29108"/>
    </ligand>
</feature>
<sequence>MVRSLTRLGRMLRSASLPVLFAFPALADSSVEIIRDNWGVPHVYADDVFGLYAGFGYSVAQDRLFQMEMARRSVLGQVSEVLGAEQLPFDIETRAMFDHASIRRQIEALSPDERDILRGYAAGYNRWLEQVLTKPDALLPKQFKEFGFDPAPWTEFDVAMIYVGTMAGRFSGYSSELGNAKTLAALEAQLGPDQAATIFDQILWNEDPLAPTTVPDGEQYQQKAAVDLPRPGQFAGLLDAGKLPGDDERPRASNLWIAGPEKTTDGSTILINGPQFGNFNPAYVFSIGLHGAGFDLTGNTPFAVPNVLFGTNGAIAWGATAGPRDVNDYYRLELNPENPQQYRKGDGWAEMRARPETFRIKGQPDVTTTVWESSYGTVGQIDAKDGTAYAFKRSWDGKEISTLMAWVNSTKAQSYAEWLGQAEKVATTINWYYADRDGNIGYVSPGDVPQRAKGHDTRLPAQPGKDDWLGIRPFSDAPKVYNPEQGWIANWNNRSGKGDSSDFEGTPWGSADRAVEIFSRLDAKEKLTPEEVWNINREISFLDINARYFVPVILAAAENLDPKSPRAELVEILRNWDGQQIRAEDGRATSPAVGLFQTWLDIMVQDVLIDDGAAIPAAIQYNRISRPAQLLNNALLAEKSGVPQTHDFFNGVDAAGRNEIILAALDKAAEKLTKQFGSTTPADWRIEIKQHVFETQNYLGIPQAGAAETLSLGTAMNRGTENNRVTFRNGKVEFCAVTPPGQSGFIDPDGKASPHYRDQLQLYQDFDCRVQALSRDDVEAAAVSRETISIAR</sequence>